<dbReference type="AlphaFoldDB" id="A0A8J6CDK3"/>
<evidence type="ECO:0000256" key="4">
    <source>
        <dbReference type="ARBA" id="ARBA00023136"/>
    </source>
</evidence>
<dbReference type="OMA" id="APNNAWY"/>
<dbReference type="Pfam" id="PF14807">
    <property type="entry name" value="AP4E_app_platf"/>
    <property type="match status" value="1"/>
</dbReference>
<dbReference type="Proteomes" id="UP000751190">
    <property type="component" value="Unassembled WGS sequence"/>
</dbReference>
<gene>
    <name evidence="7" type="ORF">KFE25_003901</name>
</gene>
<keyword evidence="8" id="KW-1185">Reference proteome</keyword>
<evidence type="ECO:0000256" key="1">
    <source>
        <dbReference type="ARBA" id="ARBA00004308"/>
    </source>
</evidence>
<dbReference type="GO" id="GO:0030117">
    <property type="term" value="C:membrane coat"/>
    <property type="evidence" value="ECO:0007669"/>
    <property type="project" value="InterPro"/>
</dbReference>
<keyword evidence="2" id="KW-0813">Transport</keyword>
<reference evidence="7" key="1">
    <citation type="submission" date="2021-05" db="EMBL/GenBank/DDBJ databases">
        <title>The genome of the haptophyte Pavlova lutheri (Diacronema luteri, Pavlovales) - a model for lipid biosynthesis in eukaryotic algae.</title>
        <authorList>
            <person name="Hulatt C.J."/>
            <person name="Posewitz M.C."/>
        </authorList>
    </citation>
    <scope>NUCLEOTIDE SEQUENCE</scope>
    <source>
        <strain evidence="7">NIVA-4/92</strain>
    </source>
</reference>
<proteinExistence type="predicted"/>
<dbReference type="InterPro" id="IPR011989">
    <property type="entry name" value="ARM-like"/>
</dbReference>
<dbReference type="GO" id="GO:0016192">
    <property type="term" value="P:vesicle-mediated transport"/>
    <property type="evidence" value="ECO:0007669"/>
    <property type="project" value="InterPro"/>
</dbReference>
<evidence type="ECO:0000256" key="2">
    <source>
        <dbReference type="ARBA" id="ARBA00022448"/>
    </source>
</evidence>
<evidence type="ECO:0000256" key="3">
    <source>
        <dbReference type="ARBA" id="ARBA00022927"/>
    </source>
</evidence>
<dbReference type="InterPro" id="IPR002553">
    <property type="entry name" value="Clathrin/coatomer_adapt-like_N"/>
</dbReference>
<evidence type="ECO:0000313" key="8">
    <source>
        <dbReference type="Proteomes" id="UP000751190"/>
    </source>
</evidence>
<comment type="subcellular location">
    <subcellularLocation>
        <location evidence="1">Endomembrane system</location>
    </subcellularLocation>
</comment>
<dbReference type="EMBL" id="JAGTXO010000015">
    <property type="protein sequence ID" value="KAG8463628.1"/>
    <property type="molecule type" value="Genomic_DNA"/>
</dbReference>
<feature type="compositionally biased region" description="Gly residues" evidence="5">
    <location>
        <begin position="630"/>
        <end position="640"/>
    </location>
</feature>
<accession>A0A8J6CDK3</accession>
<dbReference type="SMART" id="SM01356">
    <property type="entry name" value="AP4E_app_platf"/>
    <property type="match status" value="1"/>
</dbReference>
<feature type="region of interest" description="Disordered" evidence="5">
    <location>
        <begin position="778"/>
        <end position="822"/>
    </location>
</feature>
<dbReference type="GO" id="GO:0006886">
    <property type="term" value="P:intracellular protein transport"/>
    <property type="evidence" value="ECO:0007669"/>
    <property type="project" value="InterPro"/>
</dbReference>
<sequence length="1230" mass="128686">MSGAHLSKDFFELIKNIGECKSKQEEEKIVSNEVLALRQRLSESPASIGLKRSKEAIVRVMYVEMLGQSADFGHIHAVNMTQQTNLLCKRVGYLACSLCLHPEHELITLLVNTMRRDLKSSNHLEVCASLIAVSKLVNPEILPAVIECIAELLEHTHEVVRKKAVMALHRLHLVQPGCLSSLIDKLRRALCDKDPAVMGASLHILHALIDETPAAFKDLVPSFVSILKQITEHRLPSSFDYHRMPAPWIQVKLLRILASLGAADQRASEHQYEVLYDVLKRADTGINIGYAVVYECVRTVTSLYPNVQLLETAANHISRFVSSDNHNLKYLGIKALASIVGVNQKYALEHQMVVVECLEDNDETLKRKTLDLLFKMTNSANVAFVTDKLIAHLRVTTDVHFRTELAERITLLAERYAPDNAWFITTMNAVFELGGDVVQPETAHNLLRLIAEGSGEDDESDTQLRLHAVSAYYGLLQKPHIPDVLMKVVAWTLGEYGYLSDEFGLEALLETLCDVIDRQFTDEDTRCWLMSAITKLVAQMGAVPDGAADVAKKYTASKSVHLQQYCVEFLALAQDHALMAEVLPVDASCDDLELDPSLAFLDAFVAQALANGAAPYVPPSERRHELHGAGADGGSSGGNSSGALRFSEYADPQESVRAIGGVNFESLTPPGGAAAGLSTGLNTAGIAQRWGAEGYREAGPPIASAAPTPPATAAAAAAMPAANAPPVQMAPRSLSQPAQQSERERMAAALFSGVGAGQTTRTVSASLGLAGAGAGAPPAAAAAVGGGGGGAVGSPVATAGAKPARDKKPKSAKKGANGAGGVADGATAGGTAPAAGAGLGDLLGDLLDLDLSSPTAAPPMAVAPASGPPGTLLPGTLDLLSLGGGGGAMQPPAQPLDALLAPTSAPAQPKPSVLHGGGPPFAPIGGSLGNLAGLADALGGMPALAPTLPTPMPAMLGAVGGGGAMQSTLGAAVPAAPATPAAPAVHAPPVGAGARTSLAMDGCVDVLMAQRLLADAVSLELTFASKTHSSLRNLTINVEPPAQLRVALSCAAVGADARGHRLTVPLLHGGQAVVVIARFDCADVPTPQMRVPAFVSYMEDQLGKVEGRTLSIQLYLSTEHVLRPKPVSTAQFGELWGAHPSQRKFTVATKTIATPQACMQVMEERLHFAPVQVIGTECIMCSAVIGVGATVLVHAKVGLMNGSAVEVTVRTKDNRMGEGVQRLCTQVLAS</sequence>
<protein>
    <recommendedName>
        <fullName evidence="6">AP-4 complex subunit epsilon-1 C-terminal domain-containing protein</fullName>
    </recommendedName>
</protein>
<evidence type="ECO:0000259" key="6">
    <source>
        <dbReference type="SMART" id="SM01356"/>
    </source>
</evidence>
<dbReference type="PANTHER" id="PTHR22780">
    <property type="entry name" value="ADAPTIN, ALPHA/GAMMA/EPSILON"/>
    <property type="match status" value="1"/>
</dbReference>
<dbReference type="Gene3D" id="1.25.10.10">
    <property type="entry name" value="Leucine-rich Repeat Variant"/>
    <property type="match status" value="1"/>
</dbReference>
<evidence type="ECO:0000313" key="7">
    <source>
        <dbReference type="EMBL" id="KAG8463628.1"/>
    </source>
</evidence>
<dbReference type="Pfam" id="PF01602">
    <property type="entry name" value="Adaptin_N"/>
    <property type="match status" value="1"/>
</dbReference>
<keyword evidence="3" id="KW-0653">Protein transport</keyword>
<dbReference type="InterPro" id="IPR016024">
    <property type="entry name" value="ARM-type_fold"/>
</dbReference>
<dbReference type="SUPFAM" id="SSF48371">
    <property type="entry name" value="ARM repeat"/>
    <property type="match status" value="1"/>
</dbReference>
<feature type="domain" description="AP-4 complex subunit epsilon-1 C-terminal" evidence="6">
    <location>
        <begin position="1123"/>
        <end position="1229"/>
    </location>
</feature>
<comment type="caution">
    <text evidence="7">The sequence shown here is derived from an EMBL/GenBank/DDBJ whole genome shotgun (WGS) entry which is preliminary data.</text>
</comment>
<evidence type="ECO:0000256" key="5">
    <source>
        <dbReference type="SAM" id="MobiDB-lite"/>
    </source>
</evidence>
<keyword evidence="4" id="KW-0472">Membrane</keyword>
<feature type="compositionally biased region" description="Low complexity" evidence="5">
    <location>
        <begin position="793"/>
        <end position="802"/>
    </location>
</feature>
<organism evidence="7 8">
    <name type="scientific">Diacronema lutheri</name>
    <name type="common">Unicellular marine alga</name>
    <name type="synonym">Monochrysis lutheri</name>
    <dbReference type="NCBI Taxonomy" id="2081491"/>
    <lineage>
        <taxon>Eukaryota</taxon>
        <taxon>Haptista</taxon>
        <taxon>Haptophyta</taxon>
        <taxon>Pavlovophyceae</taxon>
        <taxon>Pavlovales</taxon>
        <taxon>Pavlovaceae</taxon>
        <taxon>Diacronema</taxon>
    </lineage>
</organism>
<dbReference type="InterPro" id="IPR028269">
    <property type="entry name" value="AP4E1_C"/>
</dbReference>
<feature type="region of interest" description="Disordered" evidence="5">
    <location>
        <begin position="616"/>
        <end position="644"/>
    </location>
</feature>
<dbReference type="GO" id="GO:0012505">
    <property type="term" value="C:endomembrane system"/>
    <property type="evidence" value="ECO:0007669"/>
    <property type="project" value="UniProtKB-SubCell"/>
</dbReference>
<dbReference type="OrthoDB" id="29308at2759"/>
<dbReference type="InterPro" id="IPR050840">
    <property type="entry name" value="Adaptor_Complx_Large_Subunit"/>
</dbReference>
<name>A0A8J6CDK3_DIALT</name>